<comment type="caution">
    <text evidence="9">The sequence shown here is derived from an EMBL/GenBank/DDBJ whole genome shotgun (WGS) entry which is preliminary data.</text>
</comment>
<dbReference type="PANTHER" id="PTHR23517">
    <property type="entry name" value="RESISTANCE PROTEIN MDTM, PUTATIVE-RELATED-RELATED"/>
    <property type="match status" value="1"/>
</dbReference>
<evidence type="ECO:0000256" key="4">
    <source>
        <dbReference type="ARBA" id="ARBA00022692"/>
    </source>
</evidence>
<feature type="transmembrane region" description="Helical" evidence="7">
    <location>
        <begin position="257"/>
        <end position="276"/>
    </location>
</feature>
<dbReference type="SUPFAM" id="SSF103473">
    <property type="entry name" value="MFS general substrate transporter"/>
    <property type="match status" value="1"/>
</dbReference>
<evidence type="ECO:0000256" key="2">
    <source>
        <dbReference type="ARBA" id="ARBA00022448"/>
    </source>
</evidence>
<dbReference type="InterPro" id="IPR005829">
    <property type="entry name" value="Sugar_transporter_CS"/>
</dbReference>
<dbReference type="Gene3D" id="1.20.1250.20">
    <property type="entry name" value="MFS general substrate transporter like domains"/>
    <property type="match status" value="1"/>
</dbReference>
<dbReference type="Proteomes" id="UP000270834">
    <property type="component" value="Unassembled WGS sequence"/>
</dbReference>
<keyword evidence="4 7" id="KW-0812">Transmembrane</keyword>
<feature type="domain" description="Major facilitator superfamily (MFS) profile" evidence="8">
    <location>
        <begin position="1"/>
        <end position="400"/>
    </location>
</feature>
<feature type="transmembrane region" description="Helical" evidence="7">
    <location>
        <begin position="219"/>
        <end position="237"/>
    </location>
</feature>
<feature type="transmembrane region" description="Helical" evidence="7">
    <location>
        <begin position="168"/>
        <end position="189"/>
    </location>
</feature>
<dbReference type="EMBL" id="RBSQ01000009">
    <property type="protein sequence ID" value="RMS66803.1"/>
    <property type="molecule type" value="Genomic_DNA"/>
</dbReference>
<evidence type="ECO:0000256" key="7">
    <source>
        <dbReference type="SAM" id="Phobius"/>
    </source>
</evidence>
<dbReference type="InterPro" id="IPR036259">
    <property type="entry name" value="MFS_trans_sf"/>
</dbReference>
<feature type="transmembrane region" description="Helical" evidence="7">
    <location>
        <begin position="310"/>
        <end position="333"/>
    </location>
</feature>
<gene>
    <name evidence="9" type="ORF">ALP65_01368</name>
</gene>
<dbReference type="PROSITE" id="PS50850">
    <property type="entry name" value="MFS"/>
    <property type="match status" value="1"/>
</dbReference>
<keyword evidence="6 7" id="KW-0472">Membrane</keyword>
<feature type="transmembrane region" description="Helical" evidence="7">
    <location>
        <begin position="139"/>
        <end position="162"/>
    </location>
</feature>
<dbReference type="PANTHER" id="PTHR23517:SF2">
    <property type="entry name" value="MULTIDRUG RESISTANCE PROTEIN MDTH"/>
    <property type="match status" value="1"/>
</dbReference>
<dbReference type="GO" id="GO:0005886">
    <property type="term" value="C:plasma membrane"/>
    <property type="evidence" value="ECO:0007669"/>
    <property type="project" value="UniProtKB-SubCell"/>
</dbReference>
<evidence type="ECO:0000313" key="9">
    <source>
        <dbReference type="EMBL" id="RMS66803.1"/>
    </source>
</evidence>
<feature type="transmembrane region" description="Helical" evidence="7">
    <location>
        <begin position="376"/>
        <end position="396"/>
    </location>
</feature>
<evidence type="ECO:0000256" key="5">
    <source>
        <dbReference type="ARBA" id="ARBA00022989"/>
    </source>
</evidence>
<accession>A0A3M5F021</accession>
<dbReference type="InterPro" id="IPR050171">
    <property type="entry name" value="MFS_Transporters"/>
</dbReference>
<keyword evidence="3" id="KW-1003">Cell membrane</keyword>
<comment type="subcellular location">
    <subcellularLocation>
        <location evidence="1">Cell membrane</location>
        <topology evidence="1">Multi-pass membrane protein</topology>
    </subcellularLocation>
</comment>
<feature type="transmembrane region" description="Helical" evidence="7">
    <location>
        <begin position="345"/>
        <end position="364"/>
    </location>
</feature>
<dbReference type="AlphaFoldDB" id="A0A3M5F021"/>
<proteinExistence type="predicted"/>
<dbReference type="InterPro" id="IPR011701">
    <property type="entry name" value="MFS"/>
</dbReference>
<dbReference type="InterPro" id="IPR020846">
    <property type="entry name" value="MFS_dom"/>
</dbReference>
<feature type="transmembrane region" description="Helical" evidence="7">
    <location>
        <begin position="45"/>
        <end position="69"/>
    </location>
</feature>
<evidence type="ECO:0000259" key="8">
    <source>
        <dbReference type="PROSITE" id="PS50850"/>
    </source>
</evidence>
<reference evidence="9 10" key="1">
    <citation type="submission" date="2018-08" db="EMBL/GenBank/DDBJ databases">
        <title>Recombination of ecologically and evolutionarily significant loci maintains genetic cohesion in the Pseudomonas syringae species complex.</title>
        <authorList>
            <person name="Dillon M."/>
            <person name="Thakur S."/>
            <person name="Almeida R.N.D."/>
            <person name="Weir B.S."/>
            <person name="Guttman D.S."/>
        </authorList>
    </citation>
    <scope>NUCLEOTIDE SEQUENCE [LARGE SCALE GENOMIC DNA]</scope>
    <source>
        <strain evidence="9 10">ICMP 7846</strain>
    </source>
</reference>
<protein>
    <recommendedName>
        <fullName evidence="8">Major facilitator superfamily (MFS) profile domain-containing protein</fullName>
    </recommendedName>
</protein>
<dbReference type="Pfam" id="PF07690">
    <property type="entry name" value="MFS_1"/>
    <property type="match status" value="1"/>
</dbReference>
<feature type="transmembrane region" description="Helical" evidence="7">
    <location>
        <begin position="105"/>
        <end position="127"/>
    </location>
</feature>
<organism evidence="9 10">
    <name type="scientific">Pseudomonas aeruginosa</name>
    <dbReference type="NCBI Taxonomy" id="287"/>
    <lineage>
        <taxon>Bacteria</taxon>
        <taxon>Pseudomonadati</taxon>
        <taxon>Pseudomonadota</taxon>
        <taxon>Gammaproteobacteria</taxon>
        <taxon>Pseudomonadales</taxon>
        <taxon>Pseudomonadaceae</taxon>
        <taxon>Pseudomonas</taxon>
    </lineage>
</organism>
<feature type="transmembrane region" description="Helical" evidence="7">
    <location>
        <begin position="81"/>
        <end position="99"/>
    </location>
</feature>
<evidence type="ECO:0000313" key="10">
    <source>
        <dbReference type="Proteomes" id="UP000270834"/>
    </source>
</evidence>
<keyword evidence="5 7" id="KW-1133">Transmembrane helix</keyword>
<dbReference type="CDD" id="cd17329">
    <property type="entry name" value="MFS_MdtH_MDR_like"/>
    <property type="match status" value="1"/>
</dbReference>
<evidence type="ECO:0000256" key="3">
    <source>
        <dbReference type="ARBA" id="ARBA00022475"/>
    </source>
</evidence>
<evidence type="ECO:0000256" key="6">
    <source>
        <dbReference type="ARBA" id="ARBA00023136"/>
    </source>
</evidence>
<name>A0A3M5F021_PSEAI</name>
<evidence type="ECO:0000256" key="1">
    <source>
        <dbReference type="ARBA" id="ARBA00004651"/>
    </source>
</evidence>
<dbReference type="GO" id="GO:0022857">
    <property type="term" value="F:transmembrane transporter activity"/>
    <property type="evidence" value="ECO:0007669"/>
    <property type="project" value="InterPro"/>
</dbReference>
<dbReference type="PROSITE" id="PS00216">
    <property type="entry name" value="SUGAR_TRANSPORT_1"/>
    <property type="match status" value="1"/>
</dbReference>
<keyword evidence="2" id="KW-0813">Transport</keyword>
<sequence length="734" mass="76346">MNTRGLLDQLLKSGQEMLQNKSGGKPGASGGGQLGSLLSGAGGGALAAGAIGLLLALATVCGALSGIYTGWLSDRFGRKRLIFFGTSLSGLSFVLLGFSGQPLSYGLAISGVSIGCALLESSCKALIGDRVEDRRSRELALYCRYFLINLGAALGPLIGLTLGVAAQAGTFLVTALVYFCYGLLLWRLLHHLELKRRSLAPRSSTGFLEACLSMARHRAFTLLLLCNMLAALIYATFDSTLVQYLTRSGLPDVVNSIALLVTINALTIVVAQFPLLRLLENTGTGGRLMLGMLLMLLAQLGFAWTPVTLFAGLALATVVLSLGELIVFPTFSVEVDQLTPDDLRGSYFGAANLYSLGTALAPLYGGIMLDHAGSQALYLGLAALCGVIMLLQVGAVDAADVGDGGRGVVAHQFLQVGETLGMLGDERTVDPVLPEQDMQDAVEQCDVGTGKQRQVQVGQLAGVGAPRVDHDDAHLRPSGLGGFQATEQDRVGEGHVAAGDQHAIGAVEVFVAAGRCVGAQAALVANHRRGHAQARIAVDVVGADQGPRQLVEGVVVLGQQLAGYIEGHAVRPVFANGLGETPGGMFQGTLPVAAGPRQLLAEAQLGVQRAGLEVAGQVQAGAFAAQSAEVGWVPRVALHAEDAFAVVFDQDATTHAAVAAGRSGGAQRGICRHARLLLSARDQAHSATLSRPSSTRPFSTRTGWRWAQPWSGATASPLSSSICQLCNGQATRLP</sequence>